<dbReference type="Proteomes" id="UP000054771">
    <property type="component" value="Unassembled WGS sequence"/>
</dbReference>
<dbReference type="Pfam" id="PF13577">
    <property type="entry name" value="SnoaL_4"/>
    <property type="match status" value="1"/>
</dbReference>
<name>A0A0U5G6G6_ASPCI</name>
<evidence type="ECO:0000313" key="2">
    <source>
        <dbReference type="EMBL" id="CEL06477.1"/>
    </source>
</evidence>
<dbReference type="Gene3D" id="3.10.450.50">
    <property type="match status" value="1"/>
</dbReference>
<sequence>MSIPSLPARLNPPLTGREAITDALSRFLIALDTADETLFTSSLTPTASLTINGDTTSGISDILALRFSLIGKHDTTHHATNLRINISEDGKTAQATATMLSQHYRPGEGMAGPGKESILLGNVIGVEFVRDEEVGQGEFWRIQKFVLKSNWAEGAWSVLSG</sequence>
<evidence type="ECO:0000313" key="3">
    <source>
        <dbReference type="Proteomes" id="UP000054771"/>
    </source>
</evidence>
<dbReference type="SUPFAM" id="SSF54427">
    <property type="entry name" value="NTF2-like"/>
    <property type="match status" value="1"/>
</dbReference>
<dbReference type="OrthoDB" id="2148716at2759"/>
<feature type="domain" description="SnoaL-like" evidence="1">
    <location>
        <begin position="14"/>
        <end position="145"/>
    </location>
</feature>
<reference evidence="3" key="1">
    <citation type="journal article" date="2016" name="Genome Announc.">
        <title>Draft genome sequences of fungus Aspergillus calidoustus.</title>
        <authorList>
            <person name="Horn F."/>
            <person name="Linde J."/>
            <person name="Mattern D.J."/>
            <person name="Walther G."/>
            <person name="Guthke R."/>
            <person name="Scherlach K."/>
            <person name="Martin K."/>
            <person name="Brakhage A.A."/>
            <person name="Petzke L."/>
            <person name="Valiante V."/>
        </authorList>
    </citation>
    <scope>NUCLEOTIDE SEQUENCE [LARGE SCALE GENOMIC DNA]</scope>
    <source>
        <strain evidence="3">SF006504</strain>
    </source>
</reference>
<dbReference type="EMBL" id="CDMC01000008">
    <property type="protein sequence ID" value="CEL06477.1"/>
    <property type="molecule type" value="Genomic_DNA"/>
</dbReference>
<gene>
    <name evidence="2" type="ORF">ASPCAL09654</name>
</gene>
<evidence type="ECO:0000259" key="1">
    <source>
        <dbReference type="Pfam" id="PF13577"/>
    </source>
</evidence>
<protein>
    <recommendedName>
        <fullName evidence="1">SnoaL-like domain-containing protein</fullName>
    </recommendedName>
</protein>
<organism evidence="2 3">
    <name type="scientific">Aspergillus calidoustus</name>
    <dbReference type="NCBI Taxonomy" id="454130"/>
    <lineage>
        <taxon>Eukaryota</taxon>
        <taxon>Fungi</taxon>
        <taxon>Dikarya</taxon>
        <taxon>Ascomycota</taxon>
        <taxon>Pezizomycotina</taxon>
        <taxon>Eurotiomycetes</taxon>
        <taxon>Eurotiomycetidae</taxon>
        <taxon>Eurotiales</taxon>
        <taxon>Aspergillaceae</taxon>
        <taxon>Aspergillus</taxon>
        <taxon>Aspergillus subgen. Nidulantes</taxon>
    </lineage>
</organism>
<proteinExistence type="predicted"/>
<keyword evidence="3" id="KW-1185">Reference proteome</keyword>
<dbReference type="InterPro" id="IPR032710">
    <property type="entry name" value="NTF2-like_dom_sf"/>
</dbReference>
<dbReference type="InterPro" id="IPR037401">
    <property type="entry name" value="SnoaL-like"/>
</dbReference>
<dbReference type="AlphaFoldDB" id="A0A0U5G6G6"/>
<dbReference type="OMA" id="TIHEDCY"/>
<dbReference type="STRING" id="454130.A0A0U5G6G6"/>
<accession>A0A0U5G6G6</accession>